<dbReference type="AlphaFoldDB" id="A0AAW6ZAV6"/>
<feature type="compositionally biased region" description="Polar residues" evidence="1">
    <location>
        <begin position="58"/>
        <end position="72"/>
    </location>
</feature>
<proteinExistence type="predicted"/>
<feature type="region of interest" description="Disordered" evidence="1">
    <location>
        <begin position="50"/>
        <end position="72"/>
    </location>
</feature>
<evidence type="ECO:0000256" key="1">
    <source>
        <dbReference type="SAM" id="MobiDB-lite"/>
    </source>
</evidence>
<sequence length="72" mass="7990">MIKKRSSETTNQGFRRPFSIRHPSIQISASHPLFLKYRFLIPTSDAAAIKQRDADSKNIASPSENPASATFG</sequence>
<reference evidence="2" key="1">
    <citation type="submission" date="2023-05" db="EMBL/GenBank/DDBJ databases">
        <title>Genomic Catalog of Human Bladder Bacteria.</title>
        <authorList>
            <person name="Du J."/>
        </authorList>
    </citation>
    <scope>NUCLEOTIDE SEQUENCE</scope>
    <source>
        <strain evidence="2">UMB7974B</strain>
    </source>
</reference>
<comment type="caution">
    <text evidence="2">The sequence shown here is derived from an EMBL/GenBank/DDBJ whole genome shotgun (WGS) entry which is preliminary data.</text>
</comment>
<dbReference type="EMBL" id="JASPBL010000003">
    <property type="protein sequence ID" value="MDK8360809.1"/>
    <property type="molecule type" value="Genomic_DNA"/>
</dbReference>
<gene>
    <name evidence="2" type="ORF">QP792_01035</name>
</gene>
<organism evidence="2 3">
    <name type="scientific">Neisseria mucosa</name>
    <dbReference type="NCBI Taxonomy" id="488"/>
    <lineage>
        <taxon>Bacteria</taxon>
        <taxon>Pseudomonadati</taxon>
        <taxon>Pseudomonadota</taxon>
        <taxon>Betaproteobacteria</taxon>
        <taxon>Neisseriales</taxon>
        <taxon>Neisseriaceae</taxon>
        <taxon>Neisseria</taxon>
    </lineage>
</organism>
<accession>A0AAW6ZAV6</accession>
<protein>
    <submittedName>
        <fullName evidence="2">Uncharacterized protein</fullName>
    </submittedName>
</protein>
<evidence type="ECO:0000313" key="3">
    <source>
        <dbReference type="Proteomes" id="UP001240589"/>
    </source>
</evidence>
<dbReference type="RefSeq" id="WP_285045230.1">
    <property type="nucleotide sequence ID" value="NZ_JASOLC010000004.1"/>
</dbReference>
<evidence type="ECO:0000313" key="2">
    <source>
        <dbReference type="EMBL" id="MDK8360809.1"/>
    </source>
</evidence>
<dbReference type="Proteomes" id="UP001240589">
    <property type="component" value="Unassembled WGS sequence"/>
</dbReference>
<name>A0AAW6ZAV6_NEIMU</name>